<evidence type="ECO:0008006" key="4">
    <source>
        <dbReference type="Google" id="ProtNLM"/>
    </source>
</evidence>
<reference evidence="2" key="1">
    <citation type="submission" date="2021-10" db="EMBL/GenBank/DDBJ databases">
        <title>Tropical sea cucumber genome reveals ecological adaptation and Cuvierian tubules defense mechanism.</title>
        <authorList>
            <person name="Chen T."/>
        </authorList>
    </citation>
    <scope>NUCLEOTIDE SEQUENCE</scope>
    <source>
        <strain evidence="2">Nanhai2018</strain>
        <tissue evidence="2">Muscle</tissue>
    </source>
</reference>
<evidence type="ECO:0000313" key="3">
    <source>
        <dbReference type="Proteomes" id="UP001152320"/>
    </source>
</evidence>
<organism evidence="2 3">
    <name type="scientific">Holothuria leucospilota</name>
    <name type="common">Black long sea cucumber</name>
    <name type="synonym">Mertensiothuria leucospilota</name>
    <dbReference type="NCBI Taxonomy" id="206669"/>
    <lineage>
        <taxon>Eukaryota</taxon>
        <taxon>Metazoa</taxon>
        <taxon>Echinodermata</taxon>
        <taxon>Eleutherozoa</taxon>
        <taxon>Echinozoa</taxon>
        <taxon>Holothuroidea</taxon>
        <taxon>Aspidochirotacea</taxon>
        <taxon>Aspidochirotida</taxon>
        <taxon>Holothuriidae</taxon>
        <taxon>Holothuria</taxon>
    </lineage>
</organism>
<dbReference type="AlphaFoldDB" id="A0A9Q0YPU4"/>
<feature type="transmembrane region" description="Helical" evidence="1">
    <location>
        <begin position="451"/>
        <end position="475"/>
    </location>
</feature>
<sequence>MGGIGCKTCNNGTFIKEGSGRSALSCKVCPGGTDHTRPAGFRACFCLENFYRTDRFDQCFPCPNNGLQCSNDHVRIKQHYYWYWESNLKSAYQHFIVNILIRNDSYDRQWSMFQGPLPKAYKCPVEENCVNDNSEVEGNCREGYRGWMCTICDDDYFELFGWCQKCHPFLAVGIIILLLLLVSFLWFVIIQPVSAPRTTRGKFISDMIISRFKIMFGFYQVVESYWFHMGTHVRFAPIQLAISRIVGVMSFTLSSILVSPKCYISWFQWNPYTELWTVYLTLALFTCIVVLTYSVVRGAIRREWIGWSVDSVRTACLKLFVFTLFASYTEICDVVFKLYNCDEFSLYEYQEIPKVRFLHSHYNISCDDAIYKRYRRFYAVPGWIFLCSFPMIMWTCLYKCSRFQRDCNVTVDRYYPEWLRFMCENYKPQCWYWEIVELGRKILLTFLPLAFGWKGIFVLAGLFASGLFLALHAYVRPMKHSWDNTLQVSLETETFKQSFTLLM</sequence>
<keyword evidence="1" id="KW-0472">Membrane</keyword>
<evidence type="ECO:0000256" key="1">
    <source>
        <dbReference type="SAM" id="Phobius"/>
    </source>
</evidence>
<feature type="transmembrane region" description="Helical" evidence="1">
    <location>
        <begin position="169"/>
        <end position="190"/>
    </location>
</feature>
<proteinExistence type="predicted"/>
<name>A0A9Q0YPU4_HOLLE</name>
<keyword evidence="3" id="KW-1185">Reference proteome</keyword>
<keyword evidence="1" id="KW-1133">Transmembrane helix</keyword>
<comment type="caution">
    <text evidence="2">The sequence shown here is derived from an EMBL/GenBank/DDBJ whole genome shotgun (WGS) entry which is preliminary data.</text>
</comment>
<keyword evidence="1" id="KW-0812">Transmembrane</keyword>
<dbReference type="PANTHER" id="PTHR11319">
    <property type="entry name" value="G PROTEIN-COUPLED RECEPTOR-RELATED"/>
    <property type="match status" value="1"/>
</dbReference>
<dbReference type="Proteomes" id="UP001152320">
    <property type="component" value="Chromosome 20"/>
</dbReference>
<dbReference type="OrthoDB" id="205145at2759"/>
<protein>
    <recommendedName>
        <fullName evidence="4">Tyrosine-protein kinase ephrin type A/B receptor-like domain-containing protein</fullName>
    </recommendedName>
</protein>
<accession>A0A9Q0YPU4</accession>
<feature type="transmembrane region" description="Helical" evidence="1">
    <location>
        <begin position="276"/>
        <end position="296"/>
    </location>
</feature>
<feature type="transmembrane region" description="Helical" evidence="1">
    <location>
        <begin position="377"/>
        <end position="395"/>
    </location>
</feature>
<feature type="transmembrane region" description="Helical" evidence="1">
    <location>
        <begin position="235"/>
        <end position="256"/>
    </location>
</feature>
<dbReference type="PANTHER" id="PTHR11319:SF35">
    <property type="entry name" value="OUTER MEMBRANE PROTEIN PMPC-RELATED"/>
    <property type="match status" value="1"/>
</dbReference>
<gene>
    <name evidence="2" type="ORF">HOLleu_38090</name>
</gene>
<evidence type="ECO:0000313" key="2">
    <source>
        <dbReference type="EMBL" id="KAJ8023026.1"/>
    </source>
</evidence>
<dbReference type="EMBL" id="JAIZAY010000020">
    <property type="protein sequence ID" value="KAJ8023026.1"/>
    <property type="molecule type" value="Genomic_DNA"/>
</dbReference>